<feature type="compositionally biased region" description="Polar residues" evidence="1">
    <location>
        <begin position="89"/>
        <end position="102"/>
    </location>
</feature>
<evidence type="ECO:0000256" key="1">
    <source>
        <dbReference type="SAM" id="MobiDB-lite"/>
    </source>
</evidence>
<dbReference type="AlphaFoldDB" id="A0A9D4S5A3"/>
<feature type="compositionally biased region" description="Basic and acidic residues" evidence="1">
    <location>
        <begin position="183"/>
        <end position="205"/>
    </location>
</feature>
<accession>A0A9D4S5A3</accession>
<reference evidence="2" key="2">
    <citation type="submission" date="2020-11" db="EMBL/GenBank/DDBJ databases">
        <authorList>
            <person name="McCartney M.A."/>
            <person name="Auch B."/>
            <person name="Kono T."/>
            <person name="Mallez S."/>
            <person name="Becker A."/>
            <person name="Gohl D.M."/>
            <person name="Silverstein K.A.T."/>
            <person name="Koren S."/>
            <person name="Bechman K.B."/>
            <person name="Herman A."/>
            <person name="Abrahante J.E."/>
            <person name="Garbe J."/>
        </authorList>
    </citation>
    <scope>NUCLEOTIDE SEQUENCE</scope>
    <source>
        <strain evidence="2">Duluth1</strain>
        <tissue evidence="2">Whole animal</tissue>
    </source>
</reference>
<evidence type="ECO:0000313" key="2">
    <source>
        <dbReference type="EMBL" id="KAH3893129.1"/>
    </source>
</evidence>
<reference evidence="2" key="1">
    <citation type="journal article" date="2019" name="bioRxiv">
        <title>The Genome of the Zebra Mussel, Dreissena polymorpha: A Resource for Invasive Species Research.</title>
        <authorList>
            <person name="McCartney M.A."/>
            <person name="Auch B."/>
            <person name="Kono T."/>
            <person name="Mallez S."/>
            <person name="Zhang Y."/>
            <person name="Obille A."/>
            <person name="Becker A."/>
            <person name="Abrahante J.E."/>
            <person name="Garbe J."/>
            <person name="Badalamenti J.P."/>
            <person name="Herman A."/>
            <person name="Mangelson H."/>
            <person name="Liachko I."/>
            <person name="Sullivan S."/>
            <person name="Sone E.D."/>
            <person name="Koren S."/>
            <person name="Silverstein K.A.T."/>
            <person name="Beckman K.B."/>
            <person name="Gohl D.M."/>
        </authorList>
    </citation>
    <scope>NUCLEOTIDE SEQUENCE</scope>
    <source>
        <strain evidence="2">Duluth1</strain>
        <tissue evidence="2">Whole animal</tissue>
    </source>
</reference>
<name>A0A9D4S5A3_DREPO</name>
<keyword evidence="3" id="KW-1185">Reference proteome</keyword>
<dbReference type="Proteomes" id="UP000828390">
    <property type="component" value="Unassembled WGS sequence"/>
</dbReference>
<proteinExistence type="predicted"/>
<dbReference type="EMBL" id="JAIWYP010000001">
    <property type="protein sequence ID" value="KAH3893129.1"/>
    <property type="molecule type" value="Genomic_DNA"/>
</dbReference>
<feature type="region of interest" description="Disordered" evidence="1">
    <location>
        <begin position="71"/>
        <end position="107"/>
    </location>
</feature>
<gene>
    <name evidence="2" type="ORF">DPMN_017273</name>
</gene>
<evidence type="ECO:0000313" key="3">
    <source>
        <dbReference type="Proteomes" id="UP000828390"/>
    </source>
</evidence>
<comment type="caution">
    <text evidence="2">The sequence shown here is derived from an EMBL/GenBank/DDBJ whole genome shotgun (WGS) entry which is preliminary data.</text>
</comment>
<sequence length="356" mass="38997">MASLKLRGRHLLDHEALTCLLVLLFVDEPKLNTGRLHRVLRNLCYHGPTRAWVLQALLAILGRTAETRVEIEERGKGPGPGEKGKGKRSVSQTPMHTDTPTGSRVEARNHGSWLSISLEAALGCRANVFQIQKAPGKKHSSNSNAVVTIHPQAAPIVCRHVLDALISLARMFPNQFLPSKVKEVQKCDNSNKDNNKDNKESEVKSKISSTSSTGATPKVKVLEKTDSKTDNVRETDFWELLVKLDSLCSSKKGKGIQRAHSGVNSDHEAAFRDYDNSPIGQLMAMLSHPVIKRSQLLTDRLLRLLGLVSRVLADSGHTVVGTTGLSRAQEVTPAIVRRVENTVTDVQPPVQPAPQV</sequence>
<protein>
    <submittedName>
        <fullName evidence="2">Uncharacterized protein</fullName>
    </submittedName>
</protein>
<organism evidence="2 3">
    <name type="scientific">Dreissena polymorpha</name>
    <name type="common">Zebra mussel</name>
    <name type="synonym">Mytilus polymorpha</name>
    <dbReference type="NCBI Taxonomy" id="45954"/>
    <lineage>
        <taxon>Eukaryota</taxon>
        <taxon>Metazoa</taxon>
        <taxon>Spiralia</taxon>
        <taxon>Lophotrochozoa</taxon>
        <taxon>Mollusca</taxon>
        <taxon>Bivalvia</taxon>
        <taxon>Autobranchia</taxon>
        <taxon>Heteroconchia</taxon>
        <taxon>Euheterodonta</taxon>
        <taxon>Imparidentia</taxon>
        <taxon>Neoheterodontei</taxon>
        <taxon>Myida</taxon>
        <taxon>Dreissenoidea</taxon>
        <taxon>Dreissenidae</taxon>
        <taxon>Dreissena</taxon>
    </lineage>
</organism>
<feature type="region of interest" description="Disordered" evidence="1">
    <location>
        <begin position="183"/>
        <end position="222"/>
    </location>
</feature>